<dbReference type="Proteomes" id="UP000053369">
    <property type="component" value="Unassembled WGS sequence"/>
</dbReference>
<dbReference type="AlphaFoldDB" id="A0A091R2E2"/>
<keyword evidence="2" id="KW-1185">Reference proteome</keyword>
<reference evidence="1 2" key="1">
    <citation type="submission" date="2014-04" db="EMBL/GenBank/DDBJ databases">
        <title>Genome evolution of avian class.</title>
        <authorList>
            <person name="Zhang G."/>
            <person name="Li C."/>
        </authorList>
    </citation>
    <scope>NUCLEOTIDE SEQUENCE [LARGE SCALE GENOMIC DNA]</scope>
    <source>
        <strain evidence="1">BGI_N332</strain>
    </source>
</reference>
<proteinExistence type="predicted"/>
<feature type="non-terminal residue" evidence="1">
    <location>
        <position position="55"/>
    </location>
</feature>
<evidence type="ECO:0000313" key="2">
    <source>
        <dbReference type="Proteomes" id="UP000053369"/>
    </source>
</evidence>
<feature type="non-terminal residue" evidence="1">
    <location>
        <position position="1"/>
    </location>
</feature>
<sequence>NGFKLRGGRFILDIRKKFSTMRVVRHWHRLPWEAVDAPSLEVFKARLDRALGNLV</sequence>
<gene>
    <name evidence="1" type="ORF">N332_12185</name>
</gene>
<dbReference type="EMBL" id="KK808691">
    <property type="protein sequence ID" value="KFQ33945.1"/>
    <property type="molecule type" value="Genomic_DNA"/>
</dbReference>
<evidence type="ECO:0008006" key="3">
    <source>
        <dbReference type="Google" id="ProtNLM"/>
    </source>
</evidence>
<organism evidence="1 2">
    <name type="scientific">Mesitornis unicolor</name>
    <name type="common">brown roatelo</name>
    <dbReference type="NCBI Taxonomy" id="54374"/>
    <lineage>
        <taxon>Eukaryota</taxon>
        <taxon>Metazoa</taxon>
        <taxon>Chordata</taxon>
        <taxon>Craniata</taxon>
        <taxon>Vertebrata</taxon>
        <taxon>Euteleostomi</taxon>
        <taxon>Archelosauria</taxon>
        <taxon>Archosauria</taxon>
        <taxon>Dinosauria</taxon>
        <taxon>Saurischia</taxon>
        <taxon>Theropoda</taxon>
        <taxon>Coelurosauria</taxon>
        <taxon>Aves</taxon>
        <taxon>Neognathae</taxon>
        <taxon>Neoaves</taxon>
        <taxon>Columbimorphae</taxon>
        <taxon>Mesitornithiformes</taxon>
        <taxon>Mesitornithidae</taxon>
        <taxon>Mesitornis</taxon>
    </lineage>
</organism>
<accession>A0A091R2E2</accession>
<protein>
    <recommendedName>
        <fullName evidence="3">Nidogen G2 beta-barrel domain-containing protein</fullName>
    </recommendedName>
</protein>
<evidence type="ECO:0000313" key="1">
    <source>
        <dbReference type="EMBL" id="KFQ33945.1"/>
    </source>
</evidence>
<name>A0A091R2E2_9AVES</name>